<evidence type="ECO:0000256" key="1">
    <source>
        <dbReference type="SAM" id="Phobius"/>
    </source>
</evidence>
<gene>
    <name evidence="2" type="ORF">AVDCRST_MAG96-1021</name>
</gene>
<name>A0A6J4RXK3_9BACT</name>
<feature type="non-terminal residue" evidence="2">
    <location>
        <position position="30"/>
    </location>
</feature>
<proteinExistence type="predicted"/>
<accession>A0A6J4RXK3</accession>
<dbReference type="AlphaFoldDB" id="A0A6J4RXK3"/>
<dbReference type="EMBL" id="CADCVN010000385">
    <property type="protein sequence ID" value="CAA9481259.1"/>
    <property type="molecule type" value="Genomic_DNA"/>
</dbReference>
<organism evidence="2">
    <name type="scientific">uncultured Segetibacter sp</name>
    <dbReference type="NCBI Taxonomy" id="481133"/>
    <lineage>
        <taxon>Bacteria</taxon>
        <taxon>Pseudomonadati</taxon>
        <taxon>Bacteroidota</taxon>
        <taxon>Chitinophagia</taxon>
        <taxon>Chitinophagales</taxon>
        <taxon>Chitinophagaceae</taxon>
        <taxon>Segetibacter</taxon>
        <taxon>environmental samples</taxon>
    </lineage>
</organism>
<protein>
    <submittedName>
        <fullName evidence="2">Uncharacterized protein</fullName>
    </submittedName>
</protein>
<feature type="transmembrane region" description="Helical" evidence="1">
    <location>
        <begin position="12"/>
        <end position="29"/>
    </location>
</feature>
<keyword evidence="1" id="KW-0812">Transmembrane</keyword>
<keyword evidence="1" id="KW-0472">Membrane</keyword>
<evidence type="ECO:0000313" key="2">
    <source>
        <dbReference type="EMBL" id="CAA9481259.1"/>
    </source>
</evidence>
<reference evidence="2" key="1">
    <citation type="submission" date="2020-02" db="EMBL/GenBank/DDBJ databases">
        <authorList>
            <person name="Meier V. D."/>
        </authorList>
    </citation>
    <scope>NUCLEOTIDE SEQUENCE</scope>
    <source>
        <strain evidence="2">AVDCRST_MAG96</strain>
    </source>
</reference>
<sequence>MVVVGGANHGNMSVFAIAVIIFWTGFLNLG</sequence>
<keyword evidence="1" id="KW-1133">Transmembrane helix</keyword>